<reference evidence="2 3" key="1">
    <citation type="submission" date="2023-10" db="EMBL/GenBank/DDBJ databases">
        <title>Screening of Alkalihalobacillus lindianensis BZ-TG-R113 and Its Alleviation of Salt Stress on Rapeseed Growth.</title>
        <authorList>
            <person name="Zhao B."/>
            <person name="Guo T."/>
        </authorList>
    </citation>
    <scope>NUCLEOTIDE SEQUENCE [LARGE SCALE GENOMIC DNA]</scope>
    <source>
        <strain evidence="2 3">BZ-TG-R113</strain>
    </source>
</reference>
<gene>
    <name evidence="2" type="ORF">RYX56_21315</name>
</gene>
<dbReference type="RefSeq" id="WP_317123984.1">
    <property type="nucleotide sequence ID" value="NZ_JAWJBA010000067.1"/>
</dbReference>
<evidence type="ECO:0000313" key="2">
    <source>
        <dbReference type="EMBL" id="MDV2686895.1"/>
    </source>
</evidence>
<dbReference type="Proteomes" id="UP001287282">
    <property type="component" value="Unassembled WGS sequence"/>
</dbReference>
<comment type="caution">
    <text evidence="2">The sequence shown here is derived from an EMBL/GenBank/DDBJ whole genome shotgun (WGS) entry which is preliminary data.</text>
</comment>
<feature type="non-terminal residue" evidence="2">
    <location>
        <position position="1"/>
    </location>
</feature>
<dbReference type="Gene3D" id="3.40.50.850">
    <property type="entry name" value="Isochorismatase-like"/>
    <property type="match status" value="1"/>
</dbReference>
<accession>A0ABU3XG73</accession>
<protein>
    <submittedName>
        <fullName evidence="2">Isochorismatase family protein</fullName>
    </submittedName>
</protein>
<evidence type="ECO:0000313" key="3">
    <source>
        <dbReference type="Proteomes" id="UP001287282"/>
    </source>
</evidence>
<dbReference type="InterPro" id="IPR036380">
    <property type="entry name" value="Isochorismatase-like_sf"/>
</dbReference>
<name>A0ABU3XG73_9BACI</name>
<dbReference type="SUPFAM" id="SSF52499">
    <property type="entry name" value="Isochorismatase-like hydrolases"/>
    <property type="match status" value="1"/>
</dbReference>
<dbReference type="InterPro" id="IPR000868">
    <property type="entry name" value="Isochorismatase-like_dom"/>
</dbReference>
<dbReference type="EMBL" id="JAWJBA010000067">
    <property type="protein sequence ID" value="MDV2686895.1"/>
    <property type="molecule type" value="Genomic_DNA"/>
</dbReference>
<sequence length="60" mass="6636">TTSGVVLSTLREAADKDYSLTVLKDACHDGDPEVQHMLMEKLFPVQANVMTVDAWIDTLD</sequence>
<proteinExistence type="predicted"/>
<evidence type="ECO:0000259" key="1">
    <source>
        <dbReference type="Pfam" id="PF00857"/>
    </source>
</evidence>
<organism evidence="2 3">
    <name type="scientific">Alkalihalophilus lindianensis</name>
    <dbReference type="NCBI Taxonomy" id="1630542"/>
    <lineage>
        <taxon>Bacteria</taxon>
        <taxon>Bacillati</taxon>
        <taxon>Bacillota</taxon>
        <taxon>Bacilli</taxon>
        <taxon>Bacillales</taxon>
        <taxon>Bacillaceae</taxon>
        <taxon>Alkalihalophilus</taxon>
    </lineage>
</organism>
<feature type="domain" description="Isochorismatase-like" evidence="1">
    <location>
        <begin position="2"/>
        <end position="53"/>
    </location>
</feature>
<keyword evidence="3" id="KW-1185">Reference proteome</keyword>
<dbReference type="Pfam" id="PF00857">
    <property type="entry name" value="Isochorismatase"/>
    <property type="match status" value="1"/>
</dbReference>